<evidence type="ECO:0000313" key="1">
    <source>
        <dbReference type="EMBL" id="MPM98498.1"/>
    </source>
</evidence>
<dbReference type="EMBL" id="VSSQ01044659">
    <property type="protein sequence ID" value="MPM98498.1"/>
    <property type="molecule type" value="Genomic_DNA"/>
</dbReference>
<sequence>MKTLQITEANARKLYKDATPEFKVTLEDTFGKEYFSRKVTDCDTYEEVCHFIGETPIDEEELRRLGFTQDEIDYRKLKTITKAYNDGWVPDWKDDDQPKYFPYFSTGSSSGFAFLGTVYDYSDPNAGCGSRLCFKSKELAEYAGRQFVDLYRGFML</sequence>
<comment type="caution">
    <text evidence="1">The sequence shown here is derived from an EMBL/GenBank/DDBJ whole genome shotgun (WGS) entry which is preliminary data.</text>
</comment>
<proteinExistence type="predicted"/>
<accession>A0A645EBK1</accession>
<protein>
    <submittedName>
        <fullName evidence="1">Uncharacterized protein</fullName>
    </submittedName>
</protein>
<gene>
    <name evidence="1" type="ORF">SDC9_145686</name>
</gene>
<name>A0A645EBK1_9ZZZZ</name>
<organism evidence="1">
    <name type="scientific">bioreactor metagenome</name>
    <dbReference type="NCBI Taxonomy" id="1076179"/>
    <lineage>
        <taxon>unclassified sequences</taxon>
        <taxon>metagenomes</taxon>
        <taxon>ecological metagenomes</taxon>
    </lineage>
</organism>
<dbReference type="AlphaFoldDB" id="A0A645EBK1"/>
<reference evidence="1" key="1">
    <citation type="submission" date="2019-08" db="EMBL/GenBank/DDBJ databases">
        <authorList>
            <person name="Kucharzyk K."/>
            <person name="Murdoch R.W."/>
            <person name="Higgins S."/>
            <person name="Loffler F."/>
        </authorList>
    </citation>
    <scope>NUCLEOTIDE SEQUENCE</scope>
</reference>